<evidence type="ECO:0000256" key="2">
    <source>
        <dbReference type="ARBA" id="ARBA00023274"/>
    </source>
</evidence>
<gene>
    <name evidence="4" type="ORF">Cni_G14494</name>
</gene>
<dbReference type="PANTHER" id="PTHR10768">
    <property type="entry name" value="60S RIBOSOMAL PROTEIN L37"/>
    <property type="match status" value="1"/>
</dbReference>
<protein>
    <submittedName>
        <fullName evidence="4">Large subunit ribosomal protein L37e</fullName>
    </submittedName>
</protein>
<dbReference type="GO" id="GO:0003735">
    <property type="term" value="F:structural constituent of ribosome"/>
    <property type="evidence" value="ECO:0007669"/>
    <property type="project" value="InterPro"/>
</dbReference>
<dbReference type="Proteomes" id="UP001327560">
    <property type="component" value="Chromosome 4"/>
</dbReference>
<organism evidence="4 5">
    <name type="scientific">Canna indica</name>
    <name type="common">Indian-shot</name>
    <dbReference type="NCBI Taxonomy" id="4628"/>
    <lineage>
        <taxon>Eukaryota</taxon>
        <taxon>Viridiplantae</taxon>
        <taxon>Streptophyta</taxon>
        <taxon>Embryophyta</taxon>
        <taxon>Tracheophyta</taxon>
        <taxon>Spermatophyta</taxon>
        <taxon>Magnoliopsida</taxon>
        <taxon>Liliopsida</taxon>
        <taxon>Zingiberales</taxon>
        <taxon>Cannaceae</taxon>
        <taxon>Canna</taxon>
    </lineage>
</organism>
<dbReference type="EMBL" id="CP136893">
    <property type="protein sequence ID" value="WOL05763.1"/>
    <property type="molecule type" value="Genomic_DNA"/>
</dbReference>
<feature type="region of interest" description="Disordered" evidence="3">
    <location>
        <begin position="28"/>
        <end position="53"/>
    </location>
</feature>
<keyword evidence="5" id="KW-1185">Reference proteome</keyword>
<evidence type="ECO:0000313" key="5">
    <source>
        <dbReference type="Proteomes" id="UP001327560"/>
    </source>
</evidence>
<name>A0AAQ3KBK4_9LILI</name>
<dbReference type="GO" id="GO:0006412">
    <property type="term" value="P:translation"/>
    <property type="evidence" value="ECO:0007669"/>
    <property type="project" value="InterPro"/>
</dbReference>
<dbReference type="AlphaFoldDB" id="A0AAQ3KBK4"/>
<evidence type="ECO:0000313" key="4">
    <source>
        <dbReference type="EMBL" id="WOL05763.1"/>
    </source>
</evidence>
<proteinExistence type="predicted"/>
<accession>A0AAQ3KBK4</accession>
<sequence>MHTLQVLRKVFSSLVKLQSQSAASFHRGVTGGEHQFNGQGHGEFREEEEQDPHLVREVRTEKLPSSKEPFSCIIYKTHYVTDNWSVKAIRRKTTGTGRMRYLRHLPRRFKSNFREGTQATPRKTAAAGTN</sequence>
<evidence type="ECO:0000256" key="1">
    <source>
        <dbReference type="ARBA" id="ARBA00022980"/>
    </source>
</evidence>
<dbReference type="PANTHER" id="PTHR10768:SF0">
    <property type="entry name" value="RIBOSOMAL PROTEIN L37"/>
    <property type="match status" value="1"/>
</dbReference>
<keyword evidence="2" id="KW-0687">Ribonucleoprotein</keyword>
<dbReference type="InterPro" id="IPR011331">
    <property type="entry name" value="Ribosomal_eL37/eL43"/>
</dbReference>
<dbReference type="GO" id="GO:0003723">
    <property type="term" value="F:RNA binding"/>
    <property type="evidence" value="ECO:0007669"/>
    <property type="project" value="TreeGrafter"/>
</dbReference>
<reference evidence="4 5" key="1">
    <citation type="submission" date="2023-10" db="EMBL/GenBank/DDBJ databases">
        <title>Chromosome-scale genome assembly provides insights into flower coloration mechanisms of Canna indica.</title>
        <authorList>
            <person name="Li C."/>
        </authorList>
    </citation>
    <scope>NUCLEOTIDE SEQUENCE [LARGE SCALE GENOMIC DNA]</scope>
    <source>
        <tissue evidence="4">Flower</tissue>
    </source>
</reference>
<keyword evidence="1 4" id="KW-0689">Ribosomal protein</keyword>
<evidence type="ECO:0000256" key="3">
    <source>
        <dbReference type="SAM" id="MobiDB-lite"/>
    </source>
</evidence>
<dbReference type="Gene3D" id="2.20.25.30">
    <property type="match status" value="1"/>
</dbReference>
<dbReference type="GO" id="GO:0022625">
    <property type="term" value="C:cytosolic large ribosomal subunit"/>
    <property type="evidence" value="ECO:0007669"/>
    <property type="project" value="TreeGrafter"/>
</dbReference>